<name>A0ACC1D9R2_9NEOP</name>
<reference evidence="1 2" key="1">
    <citation type="journal article" date="2021" name="Front. Genet.">
        <title>Chromosome-Level Genome Assembly Reveals Significant Gene Expansion in the Toll and IMD Signaling Pathways of Dendrolimus kikuchii.</title>
        <authorList>
            <person name="Zhou J."/>
            <person name="Wu P."/>
            <person name="Xiong Z."/>
            <person name="Liu N."/>
            <person name="Zhao N."/>
            <person name="Ji M."/>
            <person name="Qiu Y."/>
            <person name="Yang B."/>
        </authorList>
    </citation>
    <scope>NUCLEOTIDE SEQUENCE [LARGE SCALE GENOMIC DNA]</scope>
    <source>
        <strain evidence="1">Ann1</strain>
    </source>
</reference>
<comment type="caution">
    <text evidence="1">The sequence shown here is derived from an EMBL/GenBank/DDBJ whole genome shotgun (WGS) entry which is preliminary data.</text>
</comment>
<sequence length="279" mass="32024">MEEYLDLNHEVEVHAVKEERRKTVYLPHHAVVREDKETTKVRVVFNASSKGRNGVSLNDCLMVGPTIQPELRHLVMRWRLNSICLGADIVKMYRQIKVHEDDADCQRFIWRNNPEDKVRDFKLITVTFGTACAPFLASRALKQIALDDGAKYPEAGERVMNEFYMDDLMTGCESVKQGIEIYKQMNELLNKGGFVLKKWVSNNDELLEKLKEPDKVKELSTVLAQIEACLNSRPLWRLSRDLNDANVMTPGRFLIGEPLVTPRDENLVRHIRAMMGSPG</sequence>
<evidence type="ECO:0000313" key="2">
    <source>
        <dbReference type="Proteomes" id="UP000824533"/>
    </source>
</evidence>
<organism evidence="1 2">
    <name type="scientific">Dendrolimus kikuchii</name>
    <dbReference type="NCBI Taxonomy" id="765133"/>
    <lineage>
        <taxon>Eukaryota</taxon>
        <taxon>Metazoa</taxon>
        <taxon>Ecdysozoa</taxon>
        <taxon>Arthropoda</taxon>
        <taxon>Hexapoda</taxon>
        <taxon>Insecta</taxon>
        <taxon>Pterygota</taxon>
        <taxon>Neoptera</taxon>
        <taxon>Endopterygota</taxon>
        <taxon>Lepidoptera</taxon>
        <taxon>Glossata</taxon>
        <taxon>Ditrysia</taxon>
        <taxon>Bombycoidea</taxon>
        <taxon>Lasiocampidae</taxon>
        <taxon>Dendrolimus</taxon>
    </lineage>
</organism>
<evidence type="ECO:0000313" key="1">
    <source>
        <dbReference type="EMBL" id="KAJ0180663.1"/>
    </source>
</evidence>
<dbReference type="Proteomes" id="UP000824533">
    <property type="component" value="Linkage Group LG06"/>
</dbReference>
<dbReference type="EMBL" id="CM034392">
    <property type="protein sequence ID" value="KAJ0180663.1"/>
    <property type="molecule type" value="Genomic_DNA"/>
</dbReference>
<gene>
    <name evidence="1" type="ORF">K1T71_004067</name>
</gene>
<protein>
    <submittedName>
        <fullName evidence="1">Uncharacterized protein</fullName>
    </submittedName>
</protein>
<proteinExistence type="predicted"/>
<accession>A0ACC1D9R2</accession>
<keyword evidence="2" id="KW-1185">Reference proteome</keyword>